<dbReference type="InterPro" id="IPR036789">
    <property type="entry name" value="Ribosomal_uL6-like_a/b-dom_sf"/>
</dbReference>
<dbReference type="KEGG" id="cqi:110700883"/>
<accession>A0A803L8T5</accession>
<evidence type="ECO:0000313" key="6">
    <source>
        <dbReference type="EnsemblPlants" id="AUR62008274-RA:cds"/>
    </source>
</evidence>
<dbReference type="Pfam" id="PF00347">
    <property type="entry name" value="Ribosomal_L6"/>
    <property type="match status" value="1"/>
</dbReference>
<keyword evidence="2 4" id="KW-0689">Ribosomal protein</keyword>
<organism evidence="6 7">
    <name type="scientific">Chenopodium quinoa</name>
    <name type="common">Quinoa</name>
    <dbReference type="NCBI Taxonomy" id="63459"/>
    <lineage>
        <taxon>Eukaryota</taxon>
        <taxon>Viridiplantae</taxon>
        <taxon>Streptophyta</taxon>
        <taxon>Embryophyta</taxon>
        <taxon>Tracheophyta</taxon>
        <taxon>Spermatophyta</taxon>
        <taxon>Magnoliopsida</taxon>
        <taxon>eudicotyledons</taxon>
        <taxon>Gunneridae</taxon>
        <taxon>Pentapetalae</taxon>
        <taxon>Caryophyllales</taxon>
        <taxon>Chenopodiaceae</taxon>
        <taxon>Chenopodioideae</taxon>
        <taxon>Atripliceae</taxon>
        <taxon>Chenopodium</taxon>
    </lineage>
</organism>
<dbReference type="Gene3D" id="3.90.930.12">
    <property type="entry name" value="Ribosomal protein L6, alpha-beta domain"/>
    <property type="match status" value="1"/>
</dbReference>
<dbReference type="AlphaFoldDB" id="A0A803L8T5"/>
<dbReference type="InterPro" id="IPR020040">
    <property type="entry name" value="Ribosomal_uL6_a/b-dom"/>
</dbReference>
<dbReference type="GO" id="GO:0019843">
    <property type="term" value="F:rRNA binding"/>
    <property type="evidence" value="ECO:0007669"/>
    <property type="project" value="InterPro"/>
</dbReference>
<evidence type="ECO:0000259" key="5">
    <source>
        <dbReference type="Pfam" id="PF00347"/>
    </source>
</evidence>
<dbReference type="GO" id="GO:0003735">
    <property type="term" value="F:structural constituent of ribosome"/>
    <property type="evidence" value="ECO:0007669"/>
    <property type="project" value="InterPro"/>
</dbReference>
<keyword evidence="3 4" id="KW-0687">Ribonucleoprotein</keyword>
<sequence length="110" mass="12622">MEARYFRILRLLGKGNRARAEADGRLLRLKLGYSHEVELPVPPAVRVFCFKPDKICCVGIDKARTLQFAATVRSVKPHDTYNEIGIRYNDEVVKMKPGKKGRLKKKGYIF</sequence>
<dbReference type="GO" id="GO:0006412">
    <property type="term" value="P:translation"/>
    <property type="evidence" value="ECO:0007669"/>
    <property type="project" value="InterPro"/>
</dbReference>
<dbReference type="Proteomes" id="UP000596660">
    <property type="component" value="Unplaced"/>
</dbReference>
<evidence type="ECO:0000256" key="4">
    <source>
        <dbReference type="RuleBase" id="RU003869"/>
    </source>
</evidence>
<evidence type="ECO:0000256" key="1">
    <source>
        <dbReference type="ARBA" id="ARBA00009356"/>
    </source>
</evidence>
<feature type="domain" description="Large ribosomal subunit protein uL6 alpha-beta" evidence="5">
    <location>
        <begin position="18"/>
        <end position="88"/>
    </location>
</feature>
<evidence type="ECO:0000256" key="3">
    <source>
        <dbReference type="ARBA" id="ARBA00023274"/>
    </source>
</evidence>
<dbReference type="InterPro" id="IPR000702">
    <property type="entry name" value="Ribosomal_uL6-like"/>
</dbReference>
<dbReference type="SMR" id="A0A803L8T5"/>
<protein>
    <recommendedName>
        <fullName evidence="5">Large ribosomal subunit protein uL6 alpha-beta domain-containing protein</fullName>
    </recommendedName>
</protein>
<dbReference type="GeneID" id="110700883"/>
<evidence type="ECO:0000313" key="7">
    <source>
        <dbReference type="Proteomes" id="UP000596660"/>
    </source>
</evidence>
<proteinExistence type="inferred from homology"/>
<dbReference type="PRINTS" id="PR00059">
    <property type="entry name" value="RIBOSOMALL6"/>
</dbReference>
<dbReference type="OMA" id="DKICCVG"/>
<reference evidence="6" key="2">
    <citation type="submission" date="2021-03" db="UniProtKB">
        <authorList>
            <consortium name="EnsemblPlants"/>
        </authorList>
    </citation>
    <scope>IDENTIFICATION</scope>
</reference>
<dbReference type="PANTHER" id="PTHR11655:SF17">
    <property type="entry name" value="RIBOSOMAL PROTEIN L6-RELATED"/>
    <property type="match status" value="1"/>
</dbReference>
<name>A0A803L8T5_CHEQI</name>
<dbReference type="PANTHER" id="PTHR11655">
    <property type="entry name" value="60S/50S RIBOSOMAL PROTEIN L6/L9"/>
    <property type="match status" value="1"/>
</dbReference>
<dbReference type="OrthoDB" id="540873at2759"/>
<dbReference type="GO" id="GO:1990904">
    <property type="term" value="C:ribonucleoprotein complex"/>
    <property type="evidence" value="ECO:0007669"/>
    <property type="project" value="UniProtKB-KW"/>
</dbReference>
<gene>
    <name evidence="6" type="primary">LOC110700883</name>
</gene>
<keyword evidence="7" id="KW-1185">Reference proteome</keyword>
<reference evidence="6" key="1">
    <citation type="journal article" date="2017" name="Nature">
        <title>The genome of Chenopodium quinoa.</title>
        <authorList>
            <person name="Jarvis D.E."/>
            <person name="Ho Y.S."/>
            <person name="Lightfoot D.J."/>
            <person name="Schmoeckel S.M."/>
            <person name="Li B."/>
            <person name="Borm T.J.A."/>
            <person name="Ohyanagi H."/>
            <person name="Mineta K."/>
            <person name="Michell C.T."/>
            <person name="Saber N."/>
            <person name="Kharbatia N.M."/>
            <person name="Rupper R.R."/>
            <person name="Sharp A.R."/>
            <person name="Dally N."/>
            <person name="Boughton B.A."/>
            <person name="Woo Y.H."/>
            <person name="Gao G."/>
            <person name="Schijlen E.G.W.M."/>
            <person name="Guo X."/>
            <person name="Momin A.A."/>
            <person name="Negrao S."/>
            <person name="Al-Babili S."/>
            <person name="Gehring C."/>
            <person name="Roessner U."/>
            <person name="Jung C."/>
            <person name="Murphy K."/>
            <person name="Arold S.T."/>
            <person name="Gojobori T."/>
            <person name="van der Linden C.G."/>
            <person name="van Loo E.N."/>
            <person name="Jellen E.N."/>
            <person name="Maughan P.J."/>
            <person name="Tester M."/>
        </authorList>
    </citation>
    <scope>NUCLEOTIDE SEQUENCE [LARGE SCALE GENOMIC DNA]</scope>
    <source>
        <strain evidence="6">cv. PI 614886</strain>
    </source>
</reference>
<dbReference type="Gramene" id="AUR62008274-RA">
    <property type="protein sequence ID" value="AUR62008274-RA:cds"/>
    <property type="gene ID" value="AUR62008274"/>
</dbReference>
<dbReference type="RefSeq" id="XP_021734158.1">
    <property type="nucleotide sequence ID" value="XM_021878466.1"/>
</dbReference>
<dbReference type="InterPro" id="IPR019906">
    <property type="entry name" value="Ribosomal_uL6_bac-type"/>
</dbReference>
<comment type="similarity">
    <text evidence="1 4">Belongs to the universal ribosomal protein uL6 family.</text>
</comment>
<evidence type="ECO:0000256" key="2">
    <source>
        <dbReference type="ARBA" id="ARBA00022980"/>
    </source>
</evidence>
<dbReference type="EnsemblPlants" id="AUR62008274-RA">
    <property type="protein sequence ID" value="AUR62008274-RA:cds"/>
    <property type="gene ID" value="AUR62008274"/>
</dbReference>
<dbReference type="SUPFAM" id="SSF56053">
    <property type="entry name" value="Ribosomal protein L6"/>
    <property type="match status" value="1"/>
</dbReference>
<dbReference type="GO" id="GO:0005840">
    <property type="term" value="C:ribosome"/>
    <property type="evidence" value="ECO:0007669"/>
    <property type="project" value="UniProtKB-KW"/>
</dbReference>